<dbReference type="PANTHER" id="PTHR46558:SF4">
    <property type="entry name" value="DNA-BIDING PHAGE PROTEIN"/>
    <property type="match status" value="1"/>
</dbReference>
<dbReference type="GO" id="GO:0003677">
    <property type="term" value="F:DNA binding"/>
    <property type="evidence" value="ECO:0007669"/>
    <property type="project" value="UniProtKB-KW"/>
</dbReference>
<dbReference type="AlphaFoldDB" id="A0A1H8E2B5"/>
<evidence type="ECO:0000313" key="3">
    <source>
        <dbReference type="EMBL" id="SEN12908.1"/>
    </source>
</evidence>
<evidence type="ECO:0000313" key="4">
    <source>
        <dbReference type="Proteomes" id="UP000199158"/>
    </source>
</evidence>
<keyword evidence="1" id="KW-0238">DNA-binding</keyword>
<sequence>MTFSEKLKLIRKANNLTQADFANYIGISRGNLANIELGNVQPTQVFINCVSLMFNIDKNWLLDDNNNDLSALNGSTNMLSLIMEKYEQLDDKYKKFVETQINQLLEMQGDHREE</sequence>
<accession>A0A1H8E2B5</accession>
<organism evidence="3 4">
    <name type="scientific">Hydrogenoanaerobacterium saccharovorans</name>
    <dbReference type="NCBI Taxonomy" id="474960"/>
    <lineage>
        <taxon>Bacteria</taxon>
        <taxon>Bacillati</taxon>
        <taxon>Bacillota</taxon>
        <taxon>Clostridia</taxon>
        <taxon>Eubacteriales</taxon>
        <taxon>Oscillospiraceae</taxon>
        <taxon>Hydrogenoanaerobacterium</taxon>
    </lineage>
</organism>
<keyword evidence="4" id="KW-1185">Reference proteome</keyword>
<dbReference type="PROSITE" id="PS50943">
    <property type="entry name" value="HTH_CROC1"/>
    <property type="match status" value="1"/>
</dbReference>
<reference evidence="3 4" key="1">
    <citation type="submission" date="2016-10" db="EMBL/GenBank/DDBJ databases">
        <authorList>
            <person name="de Groot N.N."/>
        </authorList>
    </citation>
    <scope>NUCLEOTIDE SEQUENCE [LARGE SCALE GENOMIC DNA]</scope>
    <source>
        <strain evidence="3 4">CGMCC 1.5070</strain>
    </source>
</reference>
<proteinExistence type="predicted"/>
<dbReference type="Proteomes" id="UP000199158">
    <property type="component" value="Unassembled WGS sequence"/>
</dbReference>
<dbReference type="InterPro" id="IPR001387">
    <property type="entry name" value="Cro/C1-type_HTH"/>
</dbReference>
<dbReference type="Gene3D" id="1.10.260.40">
    <property type="entry name" value="lambda repressor-like DNA-binding domains"/>
    <property type="match status" value="1"/>
</dbReference>
<dbReference type="CDD" id="cd00093">
    <property type="entry name" value="HTH_XRE"/>
    <property type="match status" value="1"/>
</dbReference>
<dbReference type="PANTHER" id="PTHR46558">
    <property type="entry name" value="TRACRIPTIONAL REGULATORY PROTEIN-RELATED-RELATED"/>
    <property type="match status" value="1"/>
</dbReference>
<feature type="domain" description="HTH cro/C1-type" evidence="2">
    <location>
        <begin position="7"/>
        <end position="61"/>
    </location>
</feature>
<protein>
    <submittedName>
        <fullName evidence="3">Transcriptional regulator, contains XRE-family HTH domain</fullName>
    </submittedName>
</protein>
<dbReference type="Pfam" id="PF12844">
    <property type="entry name" value="HTH_19"/>
    <property type="match status" value="1"/>
</dbReference>
<dbReference type="RefSeq" id="WP_092756322.1">
    <property type="nucleotide sequence ID" value="NZ_FOCG01000004.1"/>
</dbReference>
<gene>
    <name evidence="3" type="ORF">SAMN05216180_2830</name>
</gene>
<dbReference type="SUPFAM" id="SSF47413">
    <property type="entry name" value="lambda repressor-like DNA-binding domains"/>
    <property type="match status" value="1"/>
</dbReference>
<dbReference type="InterPro" id="IPR010982">
    <property type="entry name" value="Lambda_DNA-bd_dom_sf"/>
</dbReference>
<evidence type="ECO:0000259" key="2">
    <source>
        <dbReference type="PROSITE" id="PS50943"/>
    </source>
</evidence>
<dbReference type="SMART" id="SM00530">
    <property type="entry name" value="HTH_XRE"/>
    <property type="match status" value="1"/>
</dbReference>
<dbReference type="STRING" id="474960.SAMN05216180_2830"/>
<dbReference type="OrthoDB" id="6315255at2"/>
<dbReference type="EMBL" id="FOCG01000004">
    <property type="protein sequence ID" value="SEN12908.1"/>
    <property type="molecule type" value="Genomic_DNA"/>
</dbReference>
<name>A0A1H8E2B5_9FIRM</name>
<evidence type="ECO:0000256" key="1">
    <source>
        <dbReference type="ARBA" id="ARBA00023125"/>
    </source>
</evidence>